<keyword evidence="5" id="KW-0677">Repeat</keyword>
<dbReference type="AlphaFoldDB" id="A0A367KAA9"/>
<name>A0A367KAA9_RHIST</name>
<evidence type="ECO:0000256" key="7">
    <source>
        <dbReference type="ARBA" id="ARBA00023140"/>
    </source>
</evidence>
<dbReference type="SUPFAM" id="SSF48452">
    <property type="entry name" value="TPR-like"/>
    <property type="match status" value="1"/>
</dbReference>
<dbReference type="GO" id="GO:0005829">
    <property type="term" value="C:cytosol"/>
    <property type="evidence" value="ECO:0007669"/>
    <property type="project" value="TreeGrafter"/>
</dbReference>
<evidence type="ECO:0000256" key="8">
    <source>
        <dbReference type="PROSITE-ProRule" id="PRU00339"/>
    </source>
</evidence>
<dbReference type="PROSITE" id="PS50005">
    <property type="entry name" value="TPR"/>
    <property type="match status" value="3"/>
</dbReference>
<comment type="similarity">
    <text evidence="3">Belongs to the peroxisomal targeting signal receptor family.</text>
</comment>
<dbReference type="GO" id="GO:0005052">
    <property type="term" value="F:peroxisome matrix targeting signal-1 binding"/>
    <property type="evidence" value="ECO:0007669"/>
    <property type="project" value="TreeGrafter"/>
</dbReference>
<dbReference type="Pfam" id="PF13432">
    <property type="entry name" value="TPR_16"/>
    <property type="match status" value="2"/>
</dbReference>
<feature type="repeat" description="TPR" evidence="8">
    <location>
        <begin position="247"/>
        <end position="280"/>
    </location>
</feature>
<comment type="caution">
    <text evidence="10">The sequence shown here is derived from an EMBL/GenBank/DDBJ whole genome shotgun (WGS) entry which is preliminary data.</text>
</comment>
<comment type="subcellular location">
    <subcellularLocation>
        <location evidence="2">Cytoplasm</location>
    </subcellularLocation>
    <subcellularLocation>
        <location evidence="1">Peroxisome</location>
    </subcellularLocation>
</comment>
<dbReference type="InterPro" id="IPR019734">
    <property type="entry name" value="TPR_rpt"/>
</dbReference>
<evidence type="ECO:0000256" key="5">
    <source>
        <dbReference type="ARBA" id="ARBA00022737"/>
    </source>
</evidence>
<evidence type="ECO:0000313" key="11">
    <source>
        <dbReference type="Proteomes" id="UP000253551"/>
    </source>
</evidence>
<protein>
    <submittedName>
        <fullName evidence="10">Peroxisomal membrane signal receptor PTS1</fullName>
    </submittedName>
</protein>
<feature type="region of interest" description="Disordered" evidence="9">
    <location>
        <begin position="174"/>
        <end position="194"/>
    </location>
</feature>
<dbReference type="Proteomes" id="UP000253551">
    <property type="component" value="Unassembled WGS sequence"/>
</dbReference>
<dbReference type="InterPro" id="IPR011990">
    <property type="entry name" value="TPR-like_helical_dom_sf"/>
</dbReference>
<dbReference type="OrthoDB" id="10006023at2759"/>
<feature type="repeat" description="TPR" evidence="8">
    <location>
        <begin position="353"/>
        <end position="386"/>
    </location>
</feature>
<keyword evidence="7" id="KW-0576">Peroxisome</keyword>
<dbReference type="GO" id="GO:0005778">
    <property type="term" value="C:peroxisomal membrane"/>
    <property type="evidence" value="ECO:0007669"/>
    <property type="project" value="TreeGrafter"/>
</dbReference>
<dbReference type="SMART" id="SM00028">
    <property type="entry name" value="TPR"/>
    <property type="match status" value="5"/>
</dbReference>
<keyword evidence="10" id="KW-0675">Receptor</keyword>
<reference evidence="10 11" key="1">
    <citation type="journal article" date="2018" name="G3 (Bethesda)">
        <title>Phylogenetic and Phylogenomic Definition of Rhizopus Species.</title>
        <authorList>
            <person name="Gryganskyi A.P."/>
            <person name="Golan J."/>
            <person name="Dolatabadi S."/>
            <person name="Mondo S."/>
            <person name="Robb S."/>
            <person name="Idnurm A."/>
            <person name="Muszewska A."/>
            <person name="Steczkiewicz K."/>
            <person name="Masonjones S."/>
            <person name="Liao H.L."/>
            <person name="Gajdeczka M.T."/>
            <person name="Anike F."/>
            <person name="Vuek A."/>
            <person name="Anishchenko I.M."/>
            <person name="Voigt K."/>
            <person name="de Hoog G.S."/>
            <person name="Smith M.E."/>
            <person name="Heitman J."/>
            <person name="Vilgalys R."/>
            <person name="Stajich J.E."/>
        </authorList>
    </citation>
    <scope>NUCLEOTIDE SEQUENCE [LARGE SCALE GENOMIC DNA]</scope>
    <source>
        <strain evidence="10 11">LSU 92-RS-03</strain>
    </source>
</reference>
<dbReference type="PANTHER" id="PTHR10130">
    <property type="entry name" value="PEROXISOMAL TARGETING SIGNAL 1 RECEPTOR PEX5"/>
    <property type="match status" value="1"/>
</dbReference>
<evidence type="ECO:0000256" key="1">
    <source>
        <dbReference type="ARBA" id="ARBA00004275"/>
    </source>
</evidence>
<feature type="non-terminal residue" evidence="10">
    <location>
        <position position="1"/>
    </location>
</feature>
<evidence type="ECO:0000256" key="3">
    <source>
        <dbReference type="ARBA" id="ARBA00005348"/>
    </source>
</evidence>
<keyword evidence="4" id="KW-0963">Cytoplasm</keyword>
<accession>A0A367KAA9</accession>
<proteinExistence type="inferred from homology"/>
<dbReference type="PANTHER" id="PTHR10130:SF0">
    <property type="entry name" value="GH08708P"/>
    <property type="match status" value="1"/>
</dbReference>
<sequence length="512" mass="58686">NRFALDQRGESSKTGFRSGKKPVFENKLTAEFFEQEPVKPFEFNELNRELEYMQHDWTTGFMQHQESPFQDNWTSGFKNFPDVIFSQEKAMLEKALHESQVDWTAEFSAQENWIAESQMTVNERPFKTDDMFIDSIRGDMGLRQSHGDFFNQQNVLNAENRHELLNKGIEAETWSEKHNESTNHLEKSSAEQRPEYKRAGSHYDTYNFSLDNGYLLYTDLIEGRQHNVLSDSILALEAKAQLQTSDPNAWKMLGFKQQENERDKEAIAALRQAVKLNPSMTDAWLALAVSYANEGCKIDAYDSLEQWILHNEKYANLARTPRKENMILEEHHTHITGMFIEAARSSPGAEMDPEVQICLGVLFNVSREYDKAVDCFKAALVSKPQDYLLWNKLGATLANSKNPSSAVEAYFNALEINPDYVRARYNLAISFMHLGQHNDSAEHLLAALVLQQSTEGAMVMSNKQGRSTDMAGGMSSSIWKTLRMLMSAMNRDDLVKHCDNHSLAPFREHFEF</sequence>
<dbReference type="STRING" id="4846.A0A367KAA9"/>
<evidence type="ECO:0000256" key="6">
    <source>
        <dbReference type="ARBA" id="ARBA00022803"/>
    </source>
</evidence>
<dbReference type="EMBL" id="PJQM01001985">
    <property type="protein sequence ID" value="RCH99125.1"/>
    <property type="molecule type" value="Genomic_DNA"/>
</dbReference>
<evidence type="ECO:0000256" key="2">
    <source>
        <dbReference type="ARBA" id="ARBA00004496"/>
    </source>
</evidence>
<dbReference type="InterPro" id="IPR024111">
    <property type="entry name" value="PEX5/PEX5L"/>
</dbReference>
<keyword evidence="11" id="KW-1185">Reference proteome</keyword>
<evidence type="ECO:0000256" key="4">
    <source>
        <dbReference type="ARBA" id="ARBA00022490"/>
    </source>
</evidence>
<dbReference type="GO" id="GO:0016560">
    <property type="term" value="P:protein import into peroxisome matrix, docking"/>
    <property type="evidence" value="ECO:0007669"/>
    <property type="project" value="TreeGrafter"/>
</dbReference>
<evidence type="ECO:0000313" key="10">
    <source>
        <dbReference type="EMBL" id="RCH99125.1"/>
    </source>
</evidence>
<gene>
    <name evidence="10" type="primary">PEX5_4</name>
    <name evidence="10" type="ORF">CU098_010594</name>
</gene>
<keyword evidence="6 8" id="KW-0802">TPR repeat</keyword>
<dbReference type="Gene3D" id="1.25.40.10">
    <property type="entry name" value="Tetratricopeptide repeat domain"/>
    <property type="match status" value="1"/>
</dbReference>
<feature type="repeat" description="TPR" evidence="8">
    <location>
        <begin position="387"/>
        <end position="420"/>
    </location>
</feature>
<evidence type="ECO:0000256" key="9">
    <source>
        <dbReference type="SAM" id="MobiDB-lite"/>
    </source>
</evidence>
<organism evidence="10 11">
    <name type="scientific">Rhizopus stolonifer</name>
    <name type="common">Rhizopus nigricans</name>
    <dbReference type="NCBI Taxonomy" id="4846"/>
    <lineage>
        <taxon>Eukaryota</taxon>
        <taxon>Fungi</taxon>
        <taxon>Fungi incertae sedis</taxon>
        <taxon>Mucoromycota</taxon>
        <taxon>Mucoromycotina</taxon>
        <taxon>Mucoromycetes</taxon>
        <taxon>Mucorales</taxon>
        <taxon>Mucorineae</taxon>
        <taxon>Rhizopodaceae</taxon>
        <taxon>Rhizopus</taxon>
    </lineage>
</organism>